<evidence type="ECO:0000256" key="9">
    <source>
        <dbReference type="ARBA" id="ARBA00022842"/>
    </source>
</evidence>
<evidence type="ECO:0000256" key="4">
    <source>
        <dbReference type="ARBA" id="ARBA00022679"/>
    </source>
</evidence>
<comment type="caution">
    <text evidence="15">The sequence shown here is derived from an EMBL/GenBank/DDBJ whole genome shotgun (WGS) entry which is preliminary data.</text>
</comment>
<dbReference type="Pfam" id="PF13735">
    <property type="entry name" value="tRNA_NucTran2_2"/>
    <property type="match status" value="1"/>
</dbReference>
<organism evidence="15 16">
    <name type="scientific">Limnospira platensis NIES-46</name>
    <dbReference type="NCBI Taxonomy" id="1236695"/>
    <lineage>
        <taxon>Bacteria</taxon>
        <taxon>Bacillati</taxon>
        <taxon>Cyanobacteriota</taxon>
        <taxon>Cyanophyceae</taxon>
        <taxon>Oscillatoriophycideae</taxon>
        <taxon>Oscillatoriales</taxon>
        <taxon>Sirenicapillariaceae</taxon>
        <taxon>Limnospira</taxon>
    </lineage>
</organism>
<sequence>MSAAITSPLSPENWPFGLENLPESAYLVGGAVRDALLSRAVGDLDLDFVVLSEAVNTAKTIASHYQAGFVLLDAERQIARVVFPGVTVDFAQAEGGSLEVDLGRRDFTINTIAYHPITKTFFDPYQGQQDLKQGLMRMISRENLADDPLRLLRGYRQAAQLGFVIEPETKQTIADLASLLPRVAAERIRTELGYLLNTPLGVPKLIEAWKIGLISPWFSSLGDRCDRLKNLDHVAAAVSQTYPPLAKPLSESVRETIKMSQLAIAKLATMTSEDRDQAEAELITLKYSRVEIRGVLALLGTFQQLQPTPIADLSIRQQYFLFANVGEFFPALVVLSIAAGASLQEFTTLINHYLNPDDAIAHPQPVISGKLLMAKLGLSPSPLLGDLLQEIQIAKAEGQISTREDAIAIASQKMLELNL</sequence>
<keyword evidence="5" id="KW-0819">tRNA processing</keyword>
<gene>
    <name evidence="15" type="primary">pcnB</name>
    <name evidence="15" type="ORF">NIES46_48210</name>
</gene>
<protein>
    <submittedName>
        <fullName evidence="15">PolyA polymerase</fullName>
    </submittedName>
</protein>
<dbReference type="SUPFAM" id="SSF81891">
    <property type="entry name" value="Poly A polymerase C-terminal region-like"/>
    <property type="match status" value="1"/>
</dbReference>
<evidence type="ECO:0000259" key="14">
    <source>
        <dbReference type="Pfam" id="PF13735"/>
    </source>
</evidence>
<evidence type="ECO:0000259" key="12">
    <source>
        <dbReference type="Pfam" id="PF01743"/>
    </source>
</evidence>
<dbReference type="InterPro" id="IPR043519">
    <property type="entry name" value="NT_sf"/>
</dbReference>
<keyword evidence="3" id="KW-0820">tRNA-binding</keyword>
<proteinExistence type="inferred from homology"/>
<keyword evidence="6" id="KW-0548">Nucleotidyltransferase</keyword>
<keyword evidence="9" id="KW-0460">Magnesium</keyword>
<evidence type="ECO:0000256" key="1">
    <source>
        <dbReference type="ARBA" id="ARBA00001946"/>
    </source>
</evidence>
<evidence type="ECO:0000256" key="7">
    <source>
        <dbReference type="ARBA" id="ARBA00022723"/>
    </source>
</evidence>
<dbReference type="InterPro" id="IPR032828">
    <property type="entry name" value="PolyA_RNA-bd"/>
</dbReference>
<feature type="domain" description="CCA-adding enzyme C-terminal" evidence="14">
    <location>
        <begin position="257"/>
        <end position="407"/>
    </location>
</feature>
<evidence type="ECO:0000313" key="15">
    <source>
        <dbReference type="EMBL" id="GCE96748.1"/>
    </source>
</evidence>
<dbReference type="InterPro" id="IPR002646">
    <property type="entry name" value="PolA_pol_head_dom"/>
</dbReference>
<dbReference type="InterPro" id="IPR050124">
    <property type="entry name" value="tRNA_CCA-adding_enzyme"/>
</dbReference>
<evidence type="ECO:0000256" key="5">
    <source>
        <dbReference type="ARBA" id="ARBA00022694"/>
    </source>
</evidence>
<feature type="domain" description="tRNA nucleotidyltransferase/poly(A) polymerase RNA and SrmB- binding" evidence="13">
    <location>
        <begin position="162"/>
        <end position="220"/>
    </location>
</feature>
<evidence type="ECO:0000256" key="3">
    <source>
        <dbReference type="ARBA" id="ARBA00022555"/>
    </source>
</evidence>
<dbReference type="InterPro" id="IPR032810">
    <property type="entry name" value="CCA-adding_enz_C"/>
</dbReference>
<keyword evidence="8" id="KW-0547">Nucleotide-binding</keyword>
<evidence type="ECO:0000256" key="10">
    <source>
        <dbReference type="ARBA" id="ARBA00022884"/>
    </source>
</evidence>
<dbReference type="EMBL" id="BIMW01000267">
    <property type="protein sequence ID" value="GCE96748.1"/>
    <property type="molecule type" value="Genomic_DNA"/>
</dbReference>
<comment type="similarity">
    <text evidence="2 11">Belongs to the tRNA nucleotidyltransferase/poly(A) polymerase family.</text>
</comment>
<feature type="domain" description="Poly A polymerase head" evidence="12">
    <location>
        <begin position="25"/>
        <end position="137"/>
    </location>
</feature>
<evidence type="ECO:0000259" key="13">
    <source>
        <dbReference type="Pfam" id="PF12627"/>
    </source>
</evidence>
<evidence type="ECO:0000256" key="11">
    <source>
        <dbReference type="RuleBase" id="RU003953"/>
    </source>
</evidence>
<dbReference type="Gene3D" id="3.30.460.10">
    <property type="entry name" value="Beta Polymerase, domain 2"/>
    <property type="match status" value="1"/>
</dbReference>
<keyword evidence="7" id="KW-0479">Metal-binding</keyword>
<name>A0A5M3TFC6_LIMPL</name>
<dbReference type="PANTHER" id="PTHR47545">
    <property type="entry name" value="MULTIFUNCTIONAL CCA PROTEIN"/>
    <property type="match status" value="1"/>
</dbReference>
<keyword evidence="4 11" id="KW-0808">Transferase</keyword>
<dbReference type="RefSeq" id="WP_014275139.1">
    <property type="nucleotide sequence ID" value="NZ_BIMW01000267.1"/>
</dbReference>
<evidence type="ECO:0000256" key="2">
    <source>
        <dbReference type="ARBA" id="ARBA00007265"/>
    </source>
</evidence>
<dbReference type="Gene3D" id="1.10.3090.10">
    <property type="entry name" value="cca-adding enzyme, domain 2"/>
    <property type="match status" value="1"/>
</dbReference>
<dbReference type="Pfam" id="PF12627">
    <property type="entry name" value="PolyA_pol_RNAbd"/>
    <property type="match status" value="1"/>
</dbReference>
<dbReference type="CDD" id="cd05398">
    <property type="entry name" value="NT_ClassII-CCAase"/>
    <property type="match status" value="1"/>
</dbReference>
<evidence type="ECO:0000256" key="6">
    <source>
        <dbReference type="ARBA" id="ARBA00022695"/>
    </source>
</evidence>
<accession>A0A5M3TFC6</accession>
<evidence type="ECO:0000313" key="16">
    <source>
        <dbReference type="Proteomes" id="UP000326169"/>
    </source>
</evidence>
<reference evidence="15 16" key="1">
    <citation type="journal article" date="2019" name="J Genomics">
        <title>The Draft Genome of a Hydrogen-producing Cyanobacterium, Arthrospira platensis NIES-46.</title>
        <authorList>
            <person name="Suzuki S."/>
            <person name="Yamaguchi H."/>
            <person name="Kawachi M."/>
        </authorList>
    </citation>
    <scope>NUCLEOTIDE SEQUENCE [LARGE SCALE GENOMIC DNA]</scope>
    <source>
        <strain evidence="15 16">NIES-46</strain>
    </source>
</reference>
<keyword evidence="10 11" id="KW-0694">RNA-binding</keyword>
<dbReference type="Proteomes" id="UP000326169">
    <property type="component" value="Unassembled WGS sequence"/>
</dbReference>
<dbReference type="SUPFAM" id="SSF81301">
    <property type="entry name" value="Nucleotidyltransferase"/>
    <property type="match status" value="1"/>
</dbReference>
<dbReference type="PANTHER" id="PTHR47545:SF2">
    <property type="entry name" value="CC-ADDING TRNA NUCLEOTIDYLTRANSFERASE"/>
    <property type="match status" value="1"/>
</dbReference>
<comment type="cofactor">
    <cofactor evidence="1">
        <name>Mg(2+)</name>
        <dbReference type="ChEBI" id="CHEBI:18420"/>
    </cofactor>
</comment>
<evidence type="ECO:0000256" key="8">
    <source>
        <dbReference type="ARBA" id="ARBA00022741"/>
    </source>
</evidence>
<keyword evidence="16" id="KW-1185">Reference proteome</keyword>
<dbReference type="Pfam" id="PF01743">
    <property type="entry name" value="PolyA_pol"/>
    <property type="match status" value="1"/>
</dbReference>
<dbReference type="GeneID" id="301685531"/>